<dbReference type="Proteomes" id="UP000011201">
    <property type="component" value="Unassembled WGS sequence"/>
</dbReference>
<dbReference type="AlphaFoldDB" id="L8MS79"/>
<evidence type="ECO:0000313" key="2">
    <source>
        <dbReference type="Proteomes" id="UP000011201"/>
    </source>
</evidence>
<name>L8MS79_9CYAN</name>
<dbReference type="PATRIC" id="fig|927668.3.peg.5224"/>
<evidence type="ECO:0000313" key="1">
    <source>
        <dbReference type="EMBL" id="ELS30271.1"/>
    </source>
</evidence>
<comment type="caution">
    <text evidence="1">The sequence shown here is derived from an EMBL/GenBank/DDBJ whole genome shotgun (WGS) entry which is preliminary data.</text>
</comment>
<proteinExistence type="predicted"/>
<gene>
    <name evidence="1" type="ORF">Pse7429DRAFT_4596</name>
</gene>
<protein>
    <submittedName>
        <fullName evidence="1">Uncharacterized protein</fullName>
    </submittedName>
</protein>
<sequence>MQTLSQIPNKATEENGGDLLRHSLLEVVAIW</sequence>
<keyword evidence="2" id="KW-1185">Reference proteome</keyword>
<reference evidence="1 2" key="1">
    <citation type="journal article" date="2013" name="Proc. Natl. Acad. Sci. U.S.A.">
        <title>Improving the coverage of the cyanobacterial phylum using diversity-driven genome sequencing.</title>
        <authorList>
            <person name="Shih P.M."/>
            <person name="Wu D."/>
            <person name="Latifi A."/>
            <person name="Axen S.D."/>
            <person name="Fewer D.P."/>
            <person name="Talla E."/>
            <person name="Calteau A."/>
            <person name="Cai F."/>
            <person name="Tandeau de Marsac N."/>
            <person name="Rippka R."/>
            <person name="Herdman M."/>
            <person name="Sivonen K."/>
            <person name="Coursin T."/>
            <person name="Laurent T."/>
            <person name="Goodwin L."/>
            <person name="Nolan M."/>
            <person name="Davenport K.W."/>
            <person name="Han C.S."/>
            <person name="Rubin E.M."/>
            <person name="Eisen J.A."/>
            <person name="Woyke T."/>
            <person name="Gugger M."/>
            <person name="Kerfeld C.A."/>
        </authorList>
    </citation>
    <scope>NUCLEOTIDE SEQUENCE [LARGE SCALE GENOMIC DNA]</scope>
    <source>
        <strain evidence="1 2">PCC 7429</strain>
    </source>
</reference>
<accession>L8MS79</accession>
<dbReference type="EMBL" id="ALWB01000371">
    <property type="protein sequence ID" value="ELS30271.1"/>
    <property type="molecule type" value="Genomic_DNA"/>
</dbReference>
<organism evidence="1 2">
    <name type="scientific">Pseudanabaena biceps PCC 7429</name>
    <dbReference type="NCBI Taxonomy" id="927668"/>
    <lineage>
        <taxon>Bacteria</taxon>
        <taxon>Bacillati</taxon>
        <taxon>Cyanobacteriota</taxon>
        <taxon>Cyanophyceae</taxon>
        <taxon>Pseudanabaenales</taxon>
        <taxon>Pseudanabaenaceae</taxon>
        <taxon>Pseudanabaena</taxon>
    </lineage>
</organism>